<evidence type="ECO:0000313" key="2">
    <source>
        <dbReference type="EMBL" id="QQV77975.1"/>
    </source>
</evidence>
<dbReference type="EMBL" id="CP061035">
    <property type="protein sequence ID" value="QQV77975.1"/>
    <property type="molecule type" value="Genomic_DNA"/>
</dbReference>
<evidence type="ECO:0000313" key="3">
    <source>
        <dbReference type="Proteomes" id="UP000595894"/>
    </source>
</evidence>
<dbReference type="Gene3D" id="2.60.120.10">
    <property type="entry name" value="Jelly Rolls"/>
    <property type="match status" value="1"/>
</dbReference>
<dbReference type="SUPFAM" id="SSF51197">
    <property type="entry name" value="Clavaminate synthase-like"/>
    <property type="match status" value="1"/>
</dbReference>
<feature type="domain" description="TehB/YeaR-like" evidence="1">
    <location>
        <begin position="7"/>
        <end position="81"/>
    </location>
</feature>
<gene>
    <name evidence="2" type="ORF">H5J25_04305</name>
</gene>
<protein>
    <submittedName>
        <fullName evidence="2">DUF1971 domain-containing protein</fullName>
    </submittedName>
</protein>
<dbReference type="KEGG" id="sari:H5J25_04305"/>
<keyword evidence="3" id="KW-1185">Reference proteome</keyword>
<dbReference type="AlphaFoldDB" id="A0A974NW58"/>
<name>A0A974NW58_9SPHN</name>
<dbReference type="RefSeq" id="WP_202094900.1">
    <property type="nucleotide sequence ID" value="NZ_CP061035.1"/>
</dbReference>
<organism evidence="2 3">
    <name type="scientific">Sphingomonas aliaeris</name>
    <dbReference type="NCBI Taxonomy" id="2759526"/>
    <lineage>
        <taxon>Bacteria</taxon>
        <taxon>Pseudomonadati</taxon>
        <taxon>Pseudomonadota</taxon>
        <taxon>Alphaproteobacteria</taxon>
        <taxon>Sphingomonadales</taxon>
        <taxon>Sphingomonadaceae</taxon>
        <taxon>Sphingomonas</taxon>
    </lineage>
</organism>
<dbReference type="Pfam" id="PF09313">
    <property type="entry name" value="TehB-like"/>
    <property type="match status" value="1"/>
</dbReference>
<proteinExistence type="predicted"/>
<dbReference type="InterPro" id="IPR015392">
    <property type="entry name" value="TehB/YeaR-like_dom"/>
</dbReference>
<sequence>MSAVPYRSTPVFDEATLPAALRNEHRTKAGVWGVVRVIEGRLKLTYLDPPSETVVTADLPGLILPEQPHFVEPLGAVKMQVDFYDEPPGD</sequence>
<dbReference type="Proteomes" id="UP000595894">
    <property type="component" value="Chromosome"/>
</dbReference>
<evidence type="ECO:0000259" key="1">
    <source>
        <dbReference type="Pfam" id="PF09313"/>
    </source>
</evidence>
<dbReference type="InterPro" id="IPR014710">
    <property type="entry name" value="RmlC-like_jellyroll"/>
</dbReference>
<accession>A0A974NW58</accession>
<reference evidence="3" key="1">
    <citation type="submission" date="2020-09" db="EMBL/GenBank/DDBJ databases">
        <title>Sphingomonas sp., a new species isolated from pork steak.</title>
        <authorList>
            <person name="Heidler von Heilborn D."/>
        </authorList>
    </citation>
    <scope>NUCLEOTIDE SEQUENCE [LARGE SCALE GENOMIC DNA]</scope>
</reference>